<dbReference type="Pfam" id="PF02607">
    <property type="entry name" value="B12-binding_2"/>
    <property type="match status" value="1"/>
</dbReference>
<name>A0AA37QCD5_9BACT</name>
<evidence type="ECO:0000256" key="12">
    <source>
        <dbReference type="ARBA" id="ARBA00022691"/>
    </source>
</evidence>
<evidence type="ECO:0000256" key="18">
    <source>
        <dbReference type="ARBA" id="ARBA00025552"/>
    </source>
</evidence>
<feature type="binding site" evidence="23">
    <location>
        <position position="880"/>
    </location>
    <ligand>
        <name>methylcob(III)alamin</name>
        <dbReference type="ChEBI" id="CHEBI:28115"/>
    </ligand>
</feature>
<feature type="binding site" evidence="23">
    <location>
        <position position="711"/>
    </location>
    <ligand>
        <name>methylcob(III)alamin</name>
        <dbReference type="ChEBI" id="CHEBI:28115"/>
    </ligand>
</feature>
<proteinExistence type="inferred from homology"/>
<dbReference type="AlphaFoldDB" id="A0AA37QCD5"/>
<evidence type="ECO:0000256" key="24">
    <source>
        <dbReference type="PROSITE-ProRule" id="PRU00333"/>
    </source>
</evidence>
<dbReference type="PROSITE" id="PS50972">
    <property type="entry name" value="PTERIN_BINDING"/>
    <property type="match status" value="1"/>
</dbReference>
<evidence type="ECO:0000256" key="1">
    <source>
        <dbReference type="ARBA" id="ARBA00001700"/>
    </source>
</evidence>
<dbReference type="InterPro" id="IPR003759">
    <property type="entry name" value="Cbl-bd_cap"/>
</dbReference>
<organism evidence="30 31">
    <name type="scientific">Roseisolibacter agri</name>
    <dbReference type="NCBI Taxonomy" id="2014610"/>
    <lineage>
        <taxon>Bacteria</taxon>
        <taxon>Pseudomonadati</taxon>
        <taxon>Gemmatimonadota</taxon>
        <taxon>Gemmatimonadia</taxon>
        <taxon>Gemmatimonadales</taxon>
        <taxon>Gemmatimonadaceae</taxon>
        <taxon>Roseisolibacter</taxon>
    </lineage>
</organism>
<dbReference type="InterPro" id="IPR036589">
    <property type="entry name" value="HCY_dom_sf"/>
</dbReference>
<evidence type="ECO:0000259" key="25">
    <source>
        <dbReference type="PROSITE" id="PS50970"/>
    </source>
</evidence>
<dbReference type="InterPro" id="IPR011822">
    <property type="entry name" value="MetH"/>
</dbReference>
<dbReference type="Gene3D" id="1.10.288.10">
    <property type="entry name" value="Cobalamin-dependent Methionine Synthase, domain 2"/>
    <property type="match status" value="1"/>
</dbReference>
<evidence type="ECO:0000256" key="9">
    <source>
        <dbReference type="ARBA" id="ARBA00022605"/>
    </source>
</evidence>
<dbReference type="EC" id="2.1.1.13" evidence="6 20"/>
<feature type="binding site" evidence="23">
    <location>
        <begin position="776"/>
        <end position="780"/>
    </location>
    <ligand>
        <name>methylcob(III)alamin</name>
        <dbReference type="ChEBI" id="CHEBI:28115"/>
    </ligand>
</feature>
<gene>
    <name evidence="30" type="primary">metH</name>
    <name evidence="30" type="ORF">rosag_36790</name>
</gene>
<feature type="binding site" evidence="22 24">
    <location>
        <position position="267"/>
    </location>
    <ligand>
        <name>Zn(2+)</name>
        <dbReference type="ChEBI" id="CHEBI:29105"/>
    </ligand>
</feature>
<comment type="catalytic activity">
    <reaction evidence="1 21">
        <text>(6S)-5-methyl-5,6,7,8-tetrahydrofolate + L-homocysteine = (6S)-5,6,7,8-tetrahydrofolate + L-methionine</text>
        <dbReference type="Rhea" id="RHEA:11172"/>
        <dbReference type="ChEBI" id="CHEBI:18608"/>
        <dbReference type="ChEBI" id="CHEBI:57453"/>
        <dbReference type="ChEBI" id="CHEBI:57844"/>
        <dbReference type="ChEBI" id="CHEBI:58199"/>
        <dbReference type="EC" id="2.1.1.13"/>
    </reaction>
</comment>
<evidence type="ECO:0000256" key="23">
    <source>
        <dbReference type="PIRSR" id="PIRSR000381-2"/>
    </source>
</evidence>
<evidence type="ECO:0000259" key="27">
    <source>
        <dbReference type="PROSITE" id="PS50974"/>
    </source>
</evidence>
<dbReference type="GO" id="GO:0008705">
    <property type="term" value="F:methionine synthase activity"/>
    <property type="evidence" value="ECO:0007669"/>
    <property type="project" value="UniProtKB-UniRule"/>
</dbReference>
<dbReference type="Gene3D" id="3.20.20.330">
    <property type="entry name" value="Homocysteine-binding-like domain"/>
    <property type="match status" value="1"/>
</dbReference>
<dbReference type="InterPro" id="IPR000489">
    <property type="entry name" value="Pterin-binding_dom"/>
</dbReference>
<evidence type="ECO:0000256" key="20">
    <source>
        <dbReference type="NCBIfam" id="TIGR02082"/>
    </source>
</evidence>
<comment type="pathway">
    <text evidence="4 21">Amino-acid biosynthesis; L-methionine biosynthesis via de novo pathway; L-methionine from L-homocysteine (MetH route): step 1/1.</text>
</comment>
<evidence type="ECO:0000256" key="4">
    <source>
        <dbReference type="ARBA" id="ARBA00005178"/>
    </source>
</evidence>
<dbReference type="CDD" id="cd00740">
    <property type="entry name" value="MeTr"/>
    <property type="match status" value="1"/>
</dbReference>
<sequence length="1245" mass="135324">MPAIETPAAPAVRTRAERLALLEPLLARRILVLDGAMGTMVQTYRLEEADYRGRGGPIPERFADWPVDLRGNNDLLVLTRPDVIGEIHRAYLAAGADILETSTFNSTAVSMADYRMSDLARELNVAGARLARSVADEFEAAEPERPRFVAGVLGPMNRSASISPDVNDPGFRNVTWDELVPAYAEAAHGLLEGGADILLVETIFDTLNAKAALFAIEQVFDEIGERVPVMISGTITDQSGRTLTGQTAEAFWYSMMHARPLSIGLNCALGAKDLRRHVQELARVADCFVTAHPNAGLPNEFGGYDESPEAMAAVLREFAEAGLVNVVGGCCGTTPAHIRAIAEVVADLPPRARAEIAPRLRLSGLEPVVVGPDTNFVNVGERTNVTGSKQFARLILAGDYPAALTVARQQVESGAQLLDVNMDEGMLDAEAAMTTFLRLLAAEPDIARVPVMIDSSKFSVIEAGLKNVQGKGVVNSISLKEGEAEFVRQATLVKRYGAAVIVMAFDEQGQADTVERKVDICARAYRILVEQVGFAPQDVIFDPNVFAIATGIEEHNAYGVAFIEAARRIRAELPHASISGGISNVSFSFRGNEPVRMAIHAVFLYHAIRAGLTMGIVNAGALPVYDDIDPELLARAEDVVLNRRPDATERLLEIAERFRGQKQAAVETDAWRALPVTERLSYALVHGIDAHVVDDTEEARLQFARPIEVIEGPLMDGMNVVGDLFGSGKMFLPQVVKSARVMKKAVAHLIPFIEAEKAERNDTRSAGKVLMATVKGDVHDIGKNIVGVVLQCNNFEVVDLGVMVPAATILETAKREGVDLIGLSGLITPSLEEMAFVAGEMQRQGFTTPLLIGGATTSKVHTAVKIAPQYSGPVVHVLDASRAVGVAGSLLSDGLREQFEADVRTEYEAVRANRAGRRDAERLLPLEQARRNPVAIDWTAYAPTRPASPGVRVYDDWPLADLVERIDWTPFFQTWELAGHYPAILEDPTVGEAARGLYRDARALLDRIVNEKLLTARAVVGLWPANATGDDVVLWADETRTRPLETVHFLRQQQDKKDERPNYCLADFVAPRASGVPDWMGGFAVTAGLGLEAIVAEYEAANDPYSAILAKALADRLAEAFAERLHEHVRRELWGYAPDEALENASLIREEYRGIRPAPGYPACPDHTEKGPLFALLDATAAIGLQLTESFAMYPTAAVSGYYIGHPEARYFGIGKIGRDQVEDYARRRGMDVDTATRWLASNIA</sequence>
<evidence type="ECO:0000256" key="8">
    <source>
        <dbReference type="ARBA" id="ARBA00022603"/>
    </source>
</evidence>
<feature type="binding site" evidence="23">
    <location>
        <position position="1156"/>
    </location>
    <ligand>
        <name>S-adenosyl-L-methionine</name>
        <dbReference type="ChEBI" id="CHEBI:59789"/>
    </ligand>
</feature>
<dbReference type="PROSITE" id="PS51337">
    <property type="entry name" value="B12_BINDING_NTER"/>
    <property type="match status" value="1"/>
</dbReference>
<evidence type="ECO:0000256" key="22">
    <source>
        <dbReference type="PIRSR" id="PIRSR000381-1"/>
    </source>
</evidence>
<evidence type="ECO:0000256" key="11">
    <source>
        <dbReference type="ARBA" id="ARBA00022679"/>
    </source>
</evidence>
<feature type="binding site" evidence="23">
    <location>
        <begin position="1211"/>
        <end position="1212"/>
    </location>
    <ligand>
        <name>S-adenosyl-L-methionine</name>
        <dbReference type="ChEBI" id="CHEBI:59789"/>
    </ligand>
</feature>
<dbReference type="GO" id="GO:0005829">
    <property type="term" value="C:cytosol"/>
    <property type="evidence" value="ECO:0007669"/>
    <property type="project" value="TreeGrafter"/>
</dbReference>
<evidence type="ECO:0000256" key="5">
    <source>
        <dbReference type="ARBA" id="ARBA00010398"/>
    </source>
</evidence>
<keyword evidence="8 21" id="KW-0489">Methyltransferase</keyword>
<feature type="domain" description="B12-binding N-terminal" evidence="29">
    <location>
        <begin position="667"/>
        <end position="761"/>
    </location>
</feature>
<keyword evidence="10 21" id="KW-0846">Cobalamin</keyword>
<keyword evidence="9 21" id="KW-0028">Amino-acid biosynthesis</keyword>
<feature type="binding site" description="axial binding residue" evidence="22">
    <location>
        <position position="779"/>
    </location>
    <ligand>
        <name>methylcob(III)alamin</name>
        <dbReference type="ChEBI" id="CHEBI:28115"/>
    </ligand>
    <ligandPart>
        <name>Co</name>
        <dbReference type="ChEBI" id="CHEBI:27638"/>
    </ligandPart>
</feature>
<evidence type="ECO:0000313" key="30">
    <source>
        <dbReference type="EMBL" id="GLC27166.1"/>
    </source>
</evidence>
<comment type="similarity">
    <text evidence="5">Belongs to the vitamin-B12 dependent methionine synthase family.</text>
</comment>
<keyword evidence="31" id="KW-1185">Reference proteome</keyword>
<feature type="binding site" evidence="23">
    <location>
        <position position="828"/>
    </location>
    <ligand>
        <name>methylcob(III)alamin</name>
        <dbReference type="ChEBI" id="CHEBI:28115"/>
    </ligand>
</feature>
<comment type="cofactor">
    <cofactor evidence="2 21 24">
        <name>Zn(2+)</name>
        <dbReference type="ChEBI" id="CHEBI:29105"/>
    </cofactor>
</comment>
<dbReference type="GO" id="GO:0008270">
    <property type="term" value="F:zinc ion binding"/>
    <property type="evidence" value="ECO:0007669"/>
    <property type="project" value="UniProtKB-UniRule"/>
</dbReference>
<dbReference type="NCBIfam" id="TIGR02082">
    <property type="entry name" value="metH"/>
    <property type="match status" value="1"/>
</dbReference>
<evidence type="ECO:0000256" key="19">
    <source>
        <dbReference type="ARBA" id="ARBA00031040"/>
    </source>
</evidence>
<dbReference type="CDD" id="cd02069">
    <property type="entry name" value="methionine_synthase_B12_BD"/>
    <property type="match status" value="1"/>
</dbReference>
<dbReference type="InterPro" id="IPR004223">
    <property type="entry name" value="VitB12-dep_Met_synth_activ_dom"/>
</dbReference>
<dbReference type="EMBL" id="BRXS01000005">
    <property type="protein sequence ID" value="GLC27166.1"/>
    <property type="molecule type" value="Genomic_DNA"/>
</dbReference>
<evidence type="ECO:0000256" key="21">
    <source>
        <dbReference type="PIRNR" id="PIRNR000381"/>
    </source>
</evidence>
<feature type="domain" description="AdoMet activation" evidence="27">
    <location>
        <begin position="917"/>
        <end position="1245"/>
    </location>
</feature>
<evidence type="ECO:0000256" key="3">
    <source>
        <dbReference type="ARBA" id="ARBA00001956"/>
    </source>
</evidence>
<reference evidence="30" key="1">
    <citation type="submission" date="2022-08" db="EMBL/GenBank/DDBJ databases">
        <title>Draft genome sequencing of Roseisolibacter agri AW1220.</title>
        <authorList>
            <person name="Tobiishi Y."/>
            <person name="Tonouchi A."/>
        </authorList>
    </citation>
    <scope>NUCLEOTIDE SEQUENCE</scope>
    <source>
        <strain evidence="30">AW1220</strain>
    </source>
</reference>
<evidence type="ECO:0000256" key="17">
    <source>
        <dbReference type="ARBA" id="ARBA00023285"/>
    </source>
</evidence>
<dbReference type="Gene3D" id="3.40.50.280">
    <property type="entry name" value="Cobalamin-binding domain"/>
    <property type="match status" value="1"/>
</dbReference>
<dbReference type="PANTHER" id="PTHR45833">
    <property type="entry name" value="METHIONINE SYNTHASE"/>
    <property type="match status" value="1"/>
</dbReference>
<comment type="cofactor">
    <cofactor evidence="3 21 22">
        <name>methylcob(III)alamin</name>
        <dbReference type="ChEBI" id="CHEBI:28115"/>
    </cofactor>
</comment>
<keyword evidence="11 21" id="KW-0808">Transferase</keyword>
<keyword evidence="17 21" id="KW-0170">Cobalt</keyword>
<evidence type="ECO:0000256" key="13">
    <source>
        <dbReference type="ARBA" id="ARBA00022723"/>
    </source>
</evidence>
<dbReference type="Gene3D" id="1.10.1240.10">
    <property type="entry name" value="Methionine synthase domain"/>
    <property type="match status" value="1"/>
</dbReference>
<keyword evidence="15 21" id="KW-0862">Zinc</keyword>
<dbReference type="Pfam" id="PF02965">
    <property type="entry name" value="Met_synt_B12"/>
    <property type="match status" value="1"/>
</dbReference>
<dbReference type="PIRSF" id="PIRSF000381">
    <property type="entry name" value="MetH"/>
    <property type="match status" value="1"/>
</dbReference>
<comment type="caution">
    <text evidence="30">The sequence shown here is derived from an EMBL/GenBank/DDBJ whole genome shotgun (WGS) entry which is preliminary data.</text>
</comment>
<comment type="function">
    <text evidence="18 21">Catalyzes the transfer of a methyl group from methyl-cobalamin to homocysteine, yielding enzyme-bound cob(I)alamin and methionine. Subsequently, remethylates the cofactor using methyltetrahydrofolate.</text>
</comment>
<dbReference type="Gene3D" id="3.20.20.20">
    <property type="entry name" value="Dihydropteroate synthase-like"/>
    <property type="match status" value="1"/>
</dbReference>
<evidence type="ECO:0000259" key="29">
    <source>
        <dbReference type="PROSITE" id="PS51337"/>
    </source>
</evidence>
<dbReference type="InterPro" id="IPR006158">
    <property type="entry name" value="Cobalamin-bd"/>
</dbReference>
<evidence type="ECO:0000259" key="26">
    <source>
        <dbReference type="PROSITE" id="PS50972"/>
    </source>
</evidence>
<evidence type="ECO:0000256" key="7">
    <source>
        <dbReference type="ARBA" id="ARBA00013998"/>
    </source>
</evidence>
<keyword evidence="16 21" id="KW-0486">Methionine biosynthesis</keyword>
<dbReference type="PROSITE" id="PS50970">
    <property type="entry name" value="HCY"/>
    <property type="match status" value="1"/>
</dbReference>
<dbReference type="GO" id="GO:0046653">
    <property type="term" value="P:tetrahydrofolate metabolic process"/>
    <property type="evidence" value="ECO:0007669"/>
    <property type="project" value="TreeGrafter"/>
</dbReference>
<dbReference type="Pfam" id="PF02574">
    <property type="entry name" value="S-methyl_trans"/>
    <property type="match status" value="1"/>
</dbReference>
<feature type="binding site" evidence="22 24">
    <location>
        <position position="331"/>
    </location>
    <ligand>
        <name>Zn(2+)</name>
        <dbReference type="ChEBI" id="CHEBI:29105"/>
    </ligand>
</feature>
<dbReference type="Pfam" id="PF02310">
    <property type="entry name" value="B12-binding"/>
    <property type="match status" value="1"/>
</dbReference>
<evidence type="ECO:0000256" key="2">
    <source>
        <dbReference type="ARBA" id="ARBA00001947"/>
    </source>
</evidence>
<dbReference type="SUPFAM" id="SSF56507">
    <property type="entry name" value="Methionine synthase activation domain-like"/>
    <property type="match status" value="1"/>
</dbReference>
<dbReference type="GO" id="GO:0050667">
    <property type="term" value="P:homocysteine metabolic process"/>
    <property type="evidence" value="ECO:0007669"/>
    <property type="project" value="TreeGrafter"/>
</dbReference>
<dbReference type="NCBIfam" id="NF007024">
    <property type="entry name" value="PRK09490.1"/>
    <property type="match status" value="1"/>
</dbReference>
<dbReference type="FunFam" id="3.20.20.330:FF:000001">
    <property type="entry name" value="Methionine synthase"/>
    <property type="match status" value="1"/>
</dbReference>
<evidence type="ECO:0000313" key="31">
    <source>
        <dbReference type="Proteomes" id="UP001161325"/>
    </source>
</evidence>
<dbReference type="SUPFAM" id="SSF47644">
    <property type="entry name" value="Methionine synthase domain"/>
    <property type="match status" value="1"/>
</dbReference>
<evidence type="ECO:0000259" key="28">
    <source>
        <dbReference type="PROSITE" id="PS51332"/>
    </source>
</evidence>
<dbReference type="FunFam" id="3.40.50.280:FF:000001">
    <property type="entry name" value="Methionine synthase"/>
    <property type="match status" value="1"/>
</dbReference>
<dbReference type="SUPFAM" id="SSF52242">
    <property type="entry name" value="Cobalamin (vitamin B12)-binding domain"/>
    <property type="match status" value="1"/>
</dbReference>
<comment type="domain">
    <text evidence="21">Modular enzyme with four functionally distinct domains. The isolated Hcy-binding domain catalyzes methyl transfer from free methylcobalamin to homocysteine. The Hcy-binding domain in association with the pterin-binding domain catalyzes the methylation of cob(I)alamin by methyltetrahydrofolate and the methylation of homocysteine. The B12-binding domain binds the cofactor. The AdoMet activation domain binds S-adenosyl-L-methionine. Under aerobic conditions cob(I)alamin can be converted to inactive cob(II)alamin. Reductive methylation by S-adenosyl-L-methionine and flavodoxin regenerates methylcobalamin.</text>
</comment>
<dbReference type="InterPro" id="IPR050554">
    <property type="entry name" value="Met_Synthase/Corrinoid"/>
</dbReference>
<evidence type="ECO:0000256" key="10">
    <source>
        <dbReference type="ARBA" id="ARBA00022628"/>
    </source>
</evidence>
<feature type="domain" description="Pterin-binding" evidence="26">
    <location>
        <begin position="376"/>
        <end position="641"/>
    </location>
</feature>
<dbReference type="GO" id="GO:0031419">
    <property type="term" value="F:cobalamin binding"/>
    <property type="evidence" value="ECO:0007669"/>
    <property type="project" value="UniProtKB-UniRule"/>
</dbReference>
<accession>A0AA37QCD5</accession>
<protein>
    <recommendedName>
        <fullName evidence="7 20">Methionine synthase</fullName>
        <ecNumber evidence="6 20">2.1.1.13</ecNumber>
    </recommendedName>
    <alternativeName>
        <fullName evidence="19 21">5-methyltetrahydrofolate--homocysteine methyltransferase</fullName>
    </alternativeName>
</protein>
<keyword evidence="13 21" id="KW-0479">Metal-binding</keyword>
<dbReference type="InterPro" id="IPR033706">
    <property type="entry name" value="Met_synthase_B12-bd"/>
</dbReference>
<dbReference type="FunFam" id="3.20.20.20:FF:000002">
    <property type="entry name" value="Methionine synthase"/>
    <property type="match status" value="1"/>
</dbReference>
<dbReference type="SMART" id="SM01018">
    <property type="entry name" value="B12-binding_2"/>
    <property type="match status" value="1"/>
</dbReference>
<dbReference type="Proteomes" id="UP001161325">
    <property type="component" value="Unassembled WGS sequence"/>
</dbReference>
<feature type="binding site" evidence="22 24">
    <location>
        <position position="330"/>
    </location>
    <ligand>
        <name>Zn(2+)</name>
        <dbReference type="ChEBI" id="CHEBI:29105"/>
    </ligand>
</feature>
<feature type="domain" description="B12-binding" evidence="28">
    <location>
        <begin position="766"/>
        <end position="901"/>
    </location>
</feature>
<keyword evidence="12 21" id="KW-0949">S-adenosyl-L-methionine</keyword>
<evidence type="ECO:0000256" key="6">
    <source>
        <dbReference type="ARBA" id="ARBA00012032"/>
    </source>
</evidence>
<dbReference type="PROSITE" id="PS50974">
    <property type="entry name" value="ADOMET_ACTIVATION"/>
    <property type="match status" value="1"/>
</dbReference>
<dbReference type="FunFam" id="1.10.1240.10:FF:000001">
    <property type="entry name" value="Methionine synthase"/>
    <property type="match status" value="1"/>
</dbReference>
<feature type="binding site" evidence="23">
    <location>
        <position position="967"/>
    </location>
    <ligand>
        <name>S-adenosyl-L-methionine</name>
        <dbReference type="ChEBI" id="CHEBI:59789"/>
    </ligand>
</feature>
<evidence type="ECO:0000256" key="15">
    <source>
        <dbReference type="ARBA" id="ARBA00022833"/>
    </source>
</evidence>
<evidence type="ECO:0000256" key="16">
    <source>
        <dbReference type="ARBA" id="ARBA00023167"/>
    </source>
</evidence>
<feature type="domain" description="Hcy-binding" evidence="25">
    <location>
        <begin position="19"/>
        <end position="345"/>
    </location>
</feature>
<dbReference type="Pfam" id="PF00809">
    <property type="entry name" value="Pterin_bind"/>
    <property type="match status" value="1"/>
</dbReference>
<feature type="binding site" evidence="23">
    <location>
        <position position="824"/>
    </location>
    <ligand>
        <name>methylcob(III)alamin</name>
        <dbReference type="ChEBI" id="CHEBI:28115"/>
    </ligand>
</feature>
<dbReference type="PROSITE" id="PS51332">
    <property type="entry name" value="B12_BINDING"/>
    <property type="match status" value="1"/>
</dbReference>
<dbReference type="Gene3D" id="3.10.196.10">
    <property type="entry name" value="Vitamin B12-dependent methionine synthase, activation domain"/>
    <property type="match status" value="1"/>
</dbReference>
<evidence type="ECO:0000256" key="14">
    <source>
        <dbReference type="ARBA" id="ARBA00022737"/>
    </source>
</evidence>
<dbReference type="InterPro" id="IPR036594">
    <property type="entry name" value="Meth_synthase_dom"/>
</dbReference>
<dbReference type="SUPFAM" id="SSF51717">
    <property type="entry name" value="Dihydropteroate synthetase-like"/>
    <property type="match status" value="1"/>
</dbReference>
<dbReference type="InterPro" id="IPR011005">
    <property type="entry name" value="Dihydropteroate_synth-like_sf"/>
</dbReference>
<dbReference type="PANTHER" id="PTHR45833:SF1">
    <property type="entry name" value="METHIONINE SYNTHASE"/>
    <property type="match status" value="1"/>
</dbReference>
<dbReference type="InterPro" id="IPR003726">
    <property type="entry name" value="HCY_dom"/>
</dbReference>
<dbReference type="SUPFAM" id="SSF82282">
    <property type="entry name" value="Homocysteine S-methyltransferase"/>
    <property type="match status" value="1"/>
</dbReference>
<dbReference type="InterPro" id="IPR036724">
    <property type="entry name" value="Cobalamin-bd_sf"/>
</dbReference>
<keyword evidence="14" id="KW-0677">Repeat</keyword>
<dbReference type="InterPro" id="IPR037010">
    <property type="entry name" value="VitB12-dep_Met_synth_activ_sf"/>
</dbReference>
<dbReference type="GO" id="GO:0032259">
    <property type="term" value="P:methylation"/>
    <property type="evidence" value="ECO:0007669"/>
    <property type="project" value="UniProtKB-KW"/>
</dbReference>